<sequence>MIVQAVVLWEKILNVLLGIKMGRDTLHSRLPRSSSIDSMVEAVWAEEAAAEPVAAAEKRPSLRADRPLAIVSPSVGRRMKGQRGINGISQQLKASDSFKKRHPTVPSMVGTRPDNLFNVSNTSAFFEF</sequence>
<evidence type="ECO:0000313" key="1">
    <source>
        <dbReference type="EMBL" id="KYB25681.1"/>
    </source>
</evidence>
<reference evidence="1 2" key="1">
    <citation type="journal article" date="2008" name="Nature">
        <title>The genome of the model beetle and pest Tribolium castaneum.</title>
        <authorList>
            <consortium name="Tribolium Genome Sequencing Consortium"/>
            <person name="Richards S."/>
            <person name="Gibbs R.A."/>
            <person name="Weinstock G.M."/>
            <person name="Brown S.J."/>
            <person name="Denell R."/>
            <person name="Beeman R.W."/>
            <person name="Gibbs R."/>
            <person name="Beeman R.W."/>
            <person name="Brown S.J."/>
            <person name="Bucher G."/>
            <person name="Friedrich M."/>
            <person name="Grimmelikhuijzen C.J."/>
            <person name="Klingler M."/>
            <person name="Lorenzen M."/>
            <person name="Richards S."/>
            <person name="Roth S."/>
            <person name="Schroder R."/>
            <person name="Tautz D."/>
            <person name="Zdobnov E.M."/>
            <person name="Muzny D."/>
            <person name="Gibbs R.A."/>
            <person name="Weinstock G.M."/>
            <person name="Attaway T."/>
            <person name="Bell S."/>
            <person name="Buhay C.J."/>
            <person name="Chandrabose M.N."/>
            <person name="Chavez D."/>
            <person name="Clerk-Blankenburg K.P."/>
            <person name="Cree A."/>
            <person name="Dao M."/>
            <person name="Davis C."/>
            <person name="Chacko J."/>
            <person name="Dinh H."/>
            <person name="Dugan-Rocha S."/>
            <person name="Fowler G."/>
            <person name="Garner T.T."/>
            <person name="Garnes J."/>
            <person name="Gnirke A."/>
            <person name="Hawes A."/>
            <person name="Hernandez J."/>
            <person name="Hines S."/>
            <person name="Holder M."/>
            <person name="Hume J."/>
            <person name="Jhangiani S.N."/>
            <person name="Joshi V."/>
            <person name="Khan Z.M."/>
            <person name="Jackson L."/>
            <person name="Kovar C."/>
            <person name="Kowis A."/>
            <person name="Lee S."/>
            <person name="Lewis L.R."/>
            <person name="Margolis J."/>
            <person name="Morgan M."/>
            <person name="Nazareth L.V."/>
            <person name="Nguyen N."/>
            <person name="Okwuonu G."/>
            <person name="Parker D."/>
            <person name="Richards S."/>
            <person name="Ruiz S.J."/>
            <person name="Santibanez J."/>
            <person name="Savard J."/>
            <person name="Scherer S.E."/>
            <person name="Schneider B."/>
            <person name="Sodergren E."/>
            <person name="Tautz D."/>
            <person name="Vattahil S."/>
            <person name="Villasana D."/>
            <person name="White C.S."/>
            <person name="Wright R."/>
            <person name="Park Y."/>
            <person name="Beeman R.W."/>
            <person name="Lord J."/>
            <person name="Oppert B."/>
            <person name="Lorenzen M."/>
            <person name="Brown S."/>
            <person name="Wang L."/>
            <person name="Savard J."/>
            <person name="Tautz D."/>
            <person name="Richards S."/>
            <person name="Weinstock G."/>
            <person name="Gibbs R.A."/>
            <person name="Liu Y."/>
            <person name="Worley K."/>
            <person name="Weinstock G."/>
            <person name="Elsik C.G."/>
            <person name="Reese J.T."/>
            <person name="Elhaik E."/>
            <person name="Landan G."/>
            <person name="Graur D."/>
            <person name="Arensburger P."/>
            <person name="Atkinson P."/>
            <person name="Beeman R.W."/>
            <person name="Beidler J."/>
            <person name="Brown S.J."/>
            <person name="Demuth J.P."/>
            <person name="Drury D.W."/>
            <person name="Du Y.Z."/>
            <person name="Fujiwara H."/>
            <person name="Lorenzen M."/>
            <person name="Maselli V."/>
            <person name="Osanai M."/>
            <person name="Park Y."/>
            <person name="Robertson H.M."/>
            <person name="Tu Z."/>
            <person name="Wang J.J."/>
            <person name="Wang S."/>
            <person name="Richards S."/>
            <person name="Song H."/>
            <person name="Zhang L."/>
            <person name="Sodergren E."/>
            <person name="Werner D."/>
            <person name="Stanke M."/>
            <person name="Morgenstern B."/>
            <person name="Solovyev V."/>
            <person name="Kosarev P."/>
            <person name="Brown G."/>
            <person name="Chen H.C."/>
            <person name="Ermolaeva O."/>
            <person name="Hlavina W."/>
            <person name="Kapustin Y."/>
            <person name="Kiryutin B."/>
            <person name="Kitts P."/>
            <person name="Maglott D."/>
            <person name="Pruitt K."/>
            <person name="Sapojnikov V."/>
            <person name="Souvorov A."/>
            <person name="Mackey A.J."/>
            <person name="Waterhouse R.M."/>
            <person name="Wyder S."/>
            <person name="Zdobnov E.M."/>
            <person name="Zdobnov E.M."/>
            <person name="Wyder S."/>
            <person name="Kriventseva E.V."/>
            <person name="Kadowaki T."/>
            <person name="Bork P."/>
            <person name="Aranda M."/>
            <person name="Bao R."/>
            <person name="Beermann A."/>
            <person name="Berns N."/>
            <person name="Bolognesi R."/>
            <person name="Bonneton F."/>
            <person name="Bopp D."/>
            <person name="Brown S.J."/>
            <person name="Bucher G."/>
            <person name="Butts T."/>
            <person name="Chaumot A."/>
            <person name="Denell R.E."/>
            <person name="Ferrier D.E."/>
            <person name="Friedrich M."/>
            <person name="Gordon C.M."/>
            <person name="Jindra M."/>
            <person name="Klingler M."/>
            <person name="Lan Q."/>
            <person name="Lattorff H.M."/>
            <person name="Laudet V."/>
            <person name="von Levetsow C."/>
            <person name="Liu Z."/>
            <person name="Lutz R."/>
            <person name="Lynch J.A."/>
            <person name="da Fonseca R.N."/>
            <person name="Posnien N."/>
            <person name="Reuter R."/>
            <person name="Roth S."/>
            <person name="Savard J."/>
            <person name="Schinko J.B."/>
            <person name="Schmitt C."/>
            <person name="Schoppmeier M."/>
            <person name="Schroder R."/>
            <person name="Shippy T.D."/>
            <person name="Simonnet F."/>
            <person name="Marques-Souza H."/>
            <person name="Tautz D."/>
            <person name="Tomoyasu Y."/>
            <person name="Trauner J."/>
            <person name="Van der Zee M."/>
            <person name="Vervoort M."/>
            <person name="Wittkopp N."/>
            <person name="Wimmer E.A."/>
            <person name="Yang X."/>
            <person name="Jones A.K."/>
            <person name="Sattelle D.B."/>
            <person name="Ebert P.R."/>
            <person name="Nelson D."/>
            <person name="Scott J.G."/>
            <person name="Beeman R.W."/>
            <person name="Muthukrishnan S."/>
            <person name="Kramer K.J."/>
            <person name="Arakane Y."/>
            <person name="Beeman R.W."/>
            <person name="Zhu Q."/>
            <person name="Hogenkamp D."/>
            <person name="Dixit R."/>
            <person name="Oppert B."/>
            <person name="Jiang H."/>
            <person name="Zou Z."/>
            <person name="Marshall J."/>
            <person name="Elpidina E."/>
            <person name="Vinokurov K."/>
            <person name="Oppert C."/>
            <person name="Zou Z."/>
            <person name="Evans J."/>
            <person name="Lu Z."/>
            <person name="Zhao P."/>
            <person name="Sumathipala N."/>
            <person name="Altincicek B."/>
            <person name="Vilcinskas A."/>
            <person name="Williams M."/>
            <person name="Hultmark D."/>
            <person name="Hetru C."/>
            <person name="Jiang H."/>
            <person name="Grimmelikhuijzen C.J."/>
            <person name="Hauser F."/>
            <person name="Cazzamali G."/>
            <person name="Williamson M."/>
            <person name="Park Y."/>
            <person name="Li B."/>
            <person name="Tanaka Y."/>
            <person name="Predel R."/>
            <person name="Neupert S."/>
            <person name="Schachtner J."/>
            <person name="Verleyen P."/>
            <person name="Raible F."/>
            <person name="Bork P."/>
            <person name="Friedrich M."/>
            <person name="Walden K.K."/>
            <person name="Robertson H.M."/>
            <person name="Angeli S."/>
            <person name="Foret S."/>
            <person name="Bucher G."/>
            <person name="Schuetz S."/>
            <person name="Maleszka R."/>
            <person name="Wimmer E.A."/>
            <person name="Beeman R.W."/>
            <person name="Lorenzen M."/>
            <person name="Tomoyasu Y."/>
            <person name="Miller S.C."/>
            <person name="Grossmann D."/>
            <person name="Bucher G."/>
        </authorList>
    </citation>
    <scope>NUCLEOTIDE SEQUENCE [LARGE SCALE GENOMIC DNA]</scope>
    <source>
        <strain evidence="1 2">Georgia GA2</strain>
    </source>
</reference>
<proteinExistence type="predicted"/>
<gene>
    <name evidence="1" type="primary">AUGUSTUS-3.0.2_34181</name>
    <name evidence="1" type="ORF">TcasGA2_TC034181</name>
</gene>
<accession>A0A139WCX5</accession>
<organism evidence="1 2">
    <name type="scientific">Tribolium castaneum</name>
    <name type="common">Red flour beetle</name>
    <dbReference type="NCBI Taxonomy" id="7070"/>
    <lineage>
        <taxon>Eukaryota</taxon>
        <taxon>Metazoa</taxon>
        <taxon>Ecdysozoa</taxon>
        <taxon>Arthropoda</taxon>
        <taxon>Hexapoda</taxon>
        <taxon>Insecta</taxon>
        <taxon>Pterygota</taxon>
        <taxon>Neoptera</taxon>
        <taxon>Endopterygota</taxon>
        <taxon>Coleoptera</taxon>
        <taxon>Polyphaga</taxon>
        <taxon>Cucujiformia</taxon>
        <taxon>Tenebrionidae</taxon>
        <taxon>Tenebrionidae incertae sedis</taxon>
        <taxon>Tribolium</taxon>
    </lineage>
</organism>
<dbReference type="Proteomes" id="UP000007266">
    <property type="component" value="Linkage group 8"/>
</dbReference>
<reference evidence="1 2" key="2">
    <citation type="journal article" date="2010" name="Nucleic Acids Res.">
        <title>BeetleBase in 2010: revisions to provide comprehensive genomic information for Tribolium castaneum.</title>
        <authorList>
            <person name="Kim H.S."/>
            <person name="Murphy T."/>
            <person name="Xia J."/>
            <person name="Caragea D."/>
            <person name="Park Y."/>
            <person name="Beeman R.W."/>
            <person name="Lorenzen M.D."/>
            <person name="Butcher S."/>
            <person name="Manak J.R."/>
            <person name="Brown S.J."/>
        </authorList>
    </citation>
    <scope>GENOME REANNOTATION</scope>
    <source>
        <strain evidence="1 2">Georgia GA2</strain>
    </source>
</reference>
<evidence type="ECO:0000313" key="2">
    <source>
        <dbReference type="Proteomes" id="UP000007266"/>
    </source>
</evidence>
<keyword evidence="2" id="KW-1185">Reference proteome</keyword>
<name>A0A139WCX5_TRICA</name>
<dbReference type="AlphaFoldDB" id="A0A139WCX5"/>
<protein>
    <submittedName>
        <fullName evidence="1">Uncharacterized protein</fullName>
    </submittedName>
</protein>
<dbReference type="EMBL" id="KQ971363">
    <property type="protein sequence ID" value="KYB25681.1"/>
    <property type="molecule type" value="Genomic_DNA"/>
</dbReference>